<dbReference type="PANTHER" id="PTHR12480">
    <property type="entry name" value="ARGININE DEMETHYLASE AND LYSYL-HYDROXYLASE JMJD"/>
    <property type="match status" value="1"/>
</dbReference>
<dbReference type="Pfam" id="PF12937">
    <property type="entry name" value="F-box-like"/>
    <property type="match status" value="1"/>
</dbReference>
<feature type="region of interest" description="Disordered" evidence="1">
    <location>
        <begin position="461"/>
        <end position="483"/>
    </location>
</feature>
<dbReference type="Gene3D" id="2.60.120.650">
    <property type="entry name" value="Cupin"/>
    <property type="match status" value="1"/>
</dbReference>
<evidence type="ECO:0000259" key="3">
    <source>
        <dbReference type="PROSITE" id="PS51184"/>
    </source>
</evidence>
<dbReference type="SMART" id="SM00256">
    <property type="entry name" value="FBOX"/>
    <property type="match status" value="1"/>
</dbReference>
<dbReference type="Proteomes" id="UP000039046">
    <property type="component" value="Unassembled WGS sequence"/>
</dbReference>
<feature type="compositionally biased region" description="Gly residues" evidence="1">
    <location>
        <begin position="464"/>
        <end position="475"/>
    </location>
</feature>
<evidence type="ECO:0000256" key="1">
    <source>
        <dbReference type="SAM" id="MobiDB-lite"/>
    </source>
</evidence>
<dbReference type="SMART" id="SM00558">
    <property type="entry name" value="JmjC"/>
    <property type="match status" value="1"/>
</dbReference>
<dbReference type="GO" id="GO:0000987">
    <property type="term" value="F:cis-regulatory region sequence-specific DNA binding"/>
    <property type="evidence" value="ECO:0007669"/>
    <property type="project" value="TreeGrafter"/>
</dbReference>
<proteinExistence type="predicted"/>
<dbReference type="PANTHER" id="PTHR12480:SF21">
    <property type="entry name" value="JMJC DOMAIN-CONTAINING PROTEIN 8"/>
    <property type="match status" value="1"/>
</dbReference>
<dbReference type="OrthoDB" id="424465at2759"/>
<evidence type="ECO:0000313" key="5">
    <source>
        <dbReference type="Proteomes" id="UP000039046"/>
    </source>
</evidence>
<dbReference type="EMBL" id="CDHN01000008">
    <property type="protein sequence ID" value="CEJ95034.1"/>
    <property type="molecule type" value="Genomic_DNA"/>
</dbReference>
<dbReference type="InterPro" id="IPR050910">
    <property type="entry name" value="JMJD6_ArgDemeth/LysHydrox"/>
</dbReference>
<dbReference type="InterPro" id="IPR036047">
    <property type="entry name" value="F-box-like_dom_sf"/>
</dbReference>
<reference evidence="4 5" key="1">
    <citation type="journal article" date="2015" name="Genome Announc.">
        <title>Draft Genome Sequence and Gene Annotation of the Entomopathogenic Fungus Verticillium hemipterigenum.</title>
        <authorList>
            <person name="Horn F."/>
            <person name="Habel A."/>
            <person name="Scharf D.H."/>
            <person name="Dworschak J."/>
            <person name="Brakhage A.A."/>
            <person name="Guthke R."/>
            <person name="Hertweck C."/>
            <person name="Linde J."/>
        </authorList>
    </citation>
    <scope>NUCLEOTIDE SEQUENCE [LARGE SCALE GENOMIC DNA]</scope>
</reference>
<dbReference type="GO" id="GO:0005634">
    <property type="term" value="C:nucleus"/>
    <property type="evidence" value="ECO:0007669"/>
    <property type="project" value="TreeGrafter"/>
</dbReference>
<dbReference type="InterPro" id="IPR003347">
    <property type="entry name" value="JmjC_dom"/>
</dbReference>
<dbReference type="STRING" id="1531966.A0A0A1TIY5"/>
<organism evidence="4 5">
    <name type="scientific">[Torrubiella] hemipterigena</name>
    <dbReference type="NCBI Taxonomy" id="1531966"/>
    <lineage>
        <taxon>Eukaryota</taxon>
        <taxon>Fungi</taxon>
        <taxon>Dikarya</taxon>
        <taxon>Ascomycota</taxon>
        <taxon>Pezizomycotina</taxon>
        <taxon>Sordariomycetes</taxon>
        <taxon>Hypocreomycetidae</taxon>
        <taxon>Hypocreales</taxon>
        <taxon>Clavicipitaceae</taxon>
        <taxon>Clavicipitaceae incertae sedis</taxon>
        <taxon>'Torrubiella' clade</taxon>
    </lineage>
</organism>
<dbReference type="PROSITE" id="PS51184">
    <property type="entry name" value="JMJC"/>
    <property type="match status" value="1"/>
</dbReference>
<dbReference type="SUPFAM" id="SSF51197">
    <property type="entry name" value="Clavaminate synthase-like"/>
    <property type="match status" value="1"/>
</dbReference>
<accession>A0A0A1TIY5</accession>
<gene>
    <name evidence="4" type="ORF">VHEMI10537</name>
</gene>
<dbReference type="AlphaFoldDB" id="A0A0A1TIY5"/>
<protein>
    <submittedName>
        <fullName evidence="4">Putative F-box protein</fullName>
    </submittedName>
</protein>
<sequence length="483" mass="54595">MPSAVVQLTDNQDDSIPTHPLNVKPLGNRFLATGRDARANAGSWAILPDEVLMTIFEQFDDSVLLRIGSTCKLLYAFANADELWKALFLKLQPCQEKKLKWLGSWRSTVLGLTKDIESRVSCDNVYSDVLHRPFACSNIHLSTYADKIPKANQIRRLKNLAYEEYADSWTETPFILTECIQEWPVFSKWSIPTLLEQYADVAFRAEAVDWTFSRYCDYMNNTRDESPLYLFDRKFAEKMELKVGHEEGAAYWRPDCFGPDMFELLGAERPAHRWMIIGPQRSGSTFHKDPNGTSAWNAVIQGSKYWIMFPPNADVPGVYVSKDSSEVTSPLSIAEWLLTFHDEARNTPGCIEGICETGEILHVPSGWWHLVVNLENGIALTQNFVPKSPNLKLLSEAIGFLRDKPDQVSGFEDGIENPYKLFADRLKQSNPEMLERALEILDKAAGKKRKWDDVLAKDDTAEEGTGGFSFGFGGGDLDEDEIP</sequence>
<dbReference type="Gene3D" id="1.20.1280.50">
    <property type="match status" value="1"/>
</dbReference>
<dbReference type="SUPFAM" id="SSF81383">
    <property type="entry name" value="F-box domain"/>
    <property type="match status" value="1"/>
</dbReference>
<keyword evidence="5" id="KW-1185">Reference proteome</keyword>
<feature type="domain" description="F-box" evidence="2">
    <location>
        <begin position="41"/>
        <end position="87"/>
    </location>
</feature>
<dbReference type="PROSITE" id="PS50181">
    <property type="entry name" value="FBOX"/>
    <property type="match status" value="1"/>
</dbReference>
<dbReference type="InterPro" id="IPR001810">
    <property type="entry name" value="F-box_dom"/>
</dbReference>
<dbReference type="Pfam" id="PF13621">
    <property type="entry name" value="Cupin_8"/>
    <property type="match status" value="1"/>
</dbReference>
<evidence type="ECO:0000313" key="4">
    <source>
        <dbReference type="EMBL" id="CEJ95034.1"/>
    </source>
</evidence>
<evidence type="ECO:0000259" key="2">
    <source>
        <dbReference type="PROSITE" id="PS50181"/>
    </source>
</evidence>
<dbReference type="InterPro" id="IPR041667">
    <property type="entry name" value="Cupin_8"/>
</dbReference>
<feature type="domain" description="JmjC" evidence="3">
    <location>
        <begin position="242"/>
        <end position="401"/>
    </location>
</feature>
<dbReference type="HOGENOM" id="CLU_016785_1_2_1"/>
<name>A0A0A1TIY5_9HYPO</name>